<dbReference type="RefSeq" id="WP_015794748.1">
    <property type="nucleotide sequence ID" value="NC_013131.1"/>
</dbReference>
<dbReference type="STRING" id="479433.Caci_6165"/>
<dbReference type="eggNOG" id="COG3147">
    <property type="taxonomic scope" value="Bacteria"/>
</dbReference>
<dbReference type="Proteomes" id="UP000000851">
    <property type="component" value="Chromosome"/>
</dbReference>
<dbReference type="AlphaFoldDB" id="C7QIE2"/>
<keyword evidence="2" id="KW-1185">Reference proteome</keyword>
<gene>
    <name evidence="1" type="ordered locus">Caci_6165</name>
</gene>
<dbReference type="KEGG" id="cai:Caci_6165"/>
<dbReference type="EMBL" id="CP001700">
    <property type="protein sequence ID" value="ACU75019.1"/>
    <property type="molecule type" value="Genomic_DNA"/>
</dbReference>
<accession>C7QIE2</accession>
<dbReference type="HOGENOM" id="CLU_602299_0_0_11"/>
<sequence>MTTNRGFICGTALVEGEFDAYSEDEFYERRIGSRAAIVPPPPPAPLFGDRPSMEHYERALRHFTDHPDSDGALTHLRDLTVQGLRAGTLTAHDLLFEVRPAAVAVAVLAEPDVAGTGAVLAAVIRAAVGERASRWAYLVDQVALWTGSLSSLLVGRDDTGIGDHLSVPPSPPNVWTGHWWRPANIMLALAPLEDGRRFFTEAIGRTAIRRAGAAQAMAGCMPLSRALVEHTLSPRGRLRARVNLAGNAFTPDVVLAELLNRAGEPAIATAVRAHDFADGELRHQAFLAVRDRPEAVRKSLGELLEHGQRQFLDLLAAVPDDDATWLHTLIKLAGEGMRPDARREAYSRLAAVSGPEVVWSLELARVGSLEAMAPEVRASMAESSAEPLAAAVRERPFRDPEATINAAAAEMRREGALDRPLPWLGSGQAKREA</sequence>
<reference evidence="1 2" key="1">
    <citation type="journal article" date="2009" name="Stand. Genomic Sci.">
        <title>Complete genome sequence of Catenulispora acidiphila type strain (ID 139908).</title>
        <authorList>
            <person name="Copeland A."/>
            <person name="Lapidus A."/>
            <person name="Glavina Del Rio T."/>
            <person name="Nolan M."/>
            <person name="Lucas S."/>
            <person name="Chen F."/>
            <person name="Tice H."/>
            <person name="Cheng J.F."/>
            <person name="Bruce D."/>
            <person name="Goodwin L."/>
            <person name="Pitluck S."/>
            <person name="Mikhailova N."/>
            <person name="Pati A."/>
            <person name="Ivanova N."/>
            <person name="Mavromatis K."/>
            <person name="Chen A."/>
            <person name="Palaniappan K."/>
            <person name="Chain P."/>
            <person name="Land M."/>
            <person name="Hauser L."/>
            <person name="Chang Y.J."/>
            <person name="Jeffries C.D."/>
            <person name="Chertkov O."/>
            <person name="Brettin T."/>
            <person name="Detter J.C."/>
            <person name="Han C."/>
            <person name="Ali Z."/>
            <person name="Tindall B.J."/>
            <person name="Goker M."/>
            <person name="Bristow J."/>
            <person name="Eisen J.A."/>
            <person name="Markowitz V."/>
            <person name="Hugenholtz P."/>
            <person name="Kyrpides N.C."/>
            <person name="Klenk H.P."/>
        </authorList>
    </citation>
    <scope>NUCLEOTIDE SEQUENCE [LARGE SCALE GENOMIC DNA]</scope>
    <source>
        <strain evidence="2">DSM 44928 / JCM 14897 / NBRC 102108 / NRRL B-24433 / ID139908</strain>
    </source>
</reference>
<evidence type="ECO:0000313" key="2">
    <source>
        <dbReference type="Proteomes" id="UP000000851"/>
    </source>
</evidence>
<name>C7QIE2_CATAD</name>
<organism evidence="1 2">
    <name type="scientific">Catenulispora acidiphila (strain DSM 44928 / JCM 14897 / NBRC 102108 / NRRL B-24433 / ID139908)</name>
    <dbReference type="NCBI Taxonomy" id="479433"/>
    <lineage>
        <taxon>Bacteria</taxon>
        <taxon>Bacillati</taxon>
        <taxon>Actinomycetota</taxon>
        <taxon>Actinomycetes</taxon>
        <taxon>Catenulisporales</taxon>
        <taxon>Catenulisporaceae</taxon>
        <taxon>Catenulispora</taxon>
    </lineage>
</organism>
<proteinExistence type="predicted"/>
<protein>
    <submittedName>
        <fullName evidence="1">Uncharacterized protein</fullName>
    </submittedName>
</protein>
<evidence type="ECO:0000313" key="1">
    <source>
        <dbReference type="EMBL" id="ACU75019.1"/>
    </source>
</evidence>
<dbReference type="InParanoid" id="C7QIE2"/>